<dbReference type="PANTHER" id="PTHR45966:SF1">
    <property type="entry name" value="GDSL ESTERASE_LIPASE 1-RELATED"/>
    <property type="match status" value="1"/>
</dbReference>
<comment type="similarity">
    <text evidence="1">Belongs to the 'GDSL' lipolytic enzyme family.</text>
</comment>
<dbReference type="SUPFAM" id="SSF52266">
    <property type="entry name" value="SGNH hydrolase"/>
    <property type="match status" value="1"/>
</dbReference>
<evidence type="ECO:0000313" key="5">
    <source>
        <dbReference type="EMBL" id="KAK4591495.1"/>
    </source>
</evidence>
<keyword evidence="2 4" id="KW-0732">Signal</keyword>
<dbReference type="InterPro" id="IPR001087">
    <property type="entry name" value="GDSL"/>
</dbReference>
<comment type="caution">
    <text evidence="5">The sequence shown here is derived from an EMBL/GenBank/DDBJ whole genome shotgun (WGS) entry which is preliminary data.</text>
</comment>
<keyword evidence="3" id="KW-0175">Coiled coil</keyword>
<name>A0AAN7FE56_QUERU</name>
<dbReference type="EMBL" id="JAXUIC010000005">
    <property type="protein sequence ID" value="KAK4591495.1"/>
    <property type="molecule type" value="Genomic_DNA"/>
</dbReference>
<feature type="signal peptide" evidence="4">
    <location>
        <begin position="1"/>
        <end position="25"/>
    </location>
</feature>
<feature type="coiled-coil region" evidence="3">
    <location>
        <begin position="245"/>
        <end position="272"/>
    </location>
</feature>
<evidence type="ECO:0000256" key="1">
    <source>
        <dbReference type="ARBA" id="ARBA00008668"/>
    </source>
</evidence>
<evidence type="ECO:0000256" key="3">
    <source>
        <dbReference type="SAM" id="Coils"/>
    </source>
</evidence>
<evidence type="ECO:0000256" key="4">
    <source>
        <dbReference type="SAM" id="SignalP"/>
    </source>
</evidence>
<dbReference type="Pfam" id="PF00657">
    <property type="entry name" value="Lipase_GDSL"/>
    <property type="match status" value="1"/>
</dbReference>
<protein>
    <submittedName>
        <fullName evidence="5">Uncharacterized protein</fullName>
    </submittedName>
</protein>
<dbReference type="CDD" id="cd01837">
    <property type="entry name" value="SGNH_plant_lipase_like"/>
    <property type="match status" value="1"/>
</dbReference>
<proteinExistence type="inferred from homology"/>
<evidence type="ECO:0000256" key="2">
    <source>
        <dbReference type="ARBA" id="ARBA00022729"/>
    </source>
</evidence>
<dbReference type="PROSITE" id="PS01098">
    <property type="entry name" value="LIPASE_GDSL_SER"/>
    <property type="match status" value="1"/>
</dbReference>
<organism evidence="5 6">
    <name type="scientific">Quercus rubra</name>
    <name type="common">Northern red oak</name>
    <name type="synonym">Quercus borealis</name>
    <dbReference type="NCBI Taxonomy" id="3512"/>
    <lineage>
        <taxon>Eukaryota</taxon>
        <taxon>Viridiplantae</taxon>
        <taxon>Streptophyta</taxon>
        <taxon>Embryophyta</taxon>
        <taxon>Tracheophyta</taxon>
        <taxon>Spermatophyta</taxon>
        <taxon>Magnoliopsida</taxon>
        <taxon>eudicotyledons</taxon>
        <taxon>Gunneridae</taxon>
        <taxon>Pentapetalae</taxon>
        <taxon>rosids</taxon>
        <taxon>fabids</taxon>
        <taxon>Fagales</taxon>
        <taxon>Fagaceae</taxon>
        <taxon>Quercus</taxon>
    </lineage>
</organism>
<dbReference type="InterPro" id="IPR008265">
    <property type="entry name" value="Lipase_GDSL_AS"/>
</dbReference>
<dbReference type="InterPro" id="IPR036514">
    <property type="entry name" value="SGNH_hydro_sf"/>
</dbReference>
<dbReference type="Proteomes" id="UP001324115">
    <property type="component" value="Unassembled WGS sequence"/>
</dbReference>
<accession>A0AAN7FE56</accession>
<dbReference type="InterPro" id="IPR044552">
    <property type="entry name" value="GLIP1-5/GLL25"/>
</dbReference>
<feature type="chain" id="PRO_5042841165" evidence="4">
    <location>
        <begin position="26"/>
        <end position="368"/>
    </location>
</feature>
<evidence type="ECO:0000313" key="6">
    <source>
        <dbReference type="Proteomes" id="UP001324115"/>
    </source>
</evidence>
<dbReference type="GO" id="GO:0016298">
    <property type="term" value="F:lipase activity"/>
    <property type="evidence" value="ECO:0007669"/>
    <property type="project" value="InterPro"/>
</dbReference>
<dbReference type="AlphaFoldDB" id="A0AAN7FE56"/>
<dbReference type="InterPro" id="IPR035669">
    <property type="entry name" value="SGNH_plant_lipase-like"/>
</dbReference>
<dbReference type="Gene3D" id="3.40.50.1110">
    <property type="entry name" value="SGNH hydrolase"/>
    <property type="match status" value="1"/>
</dbReference>
<keyword evidence="6" id="KW-1185">Reference proteome</keyword>
<reference evidence="5 6" key="1">
    <citation type="journal article" date="2023" name="G3 (Bethesda)">
        <title>A haplotype-resolved chromosome-scale genome for Quercus rubra L. provides insights into the genetics of adaptive traits for red oak species.</title>
        <authorList>
            <person name="Kapoor B."/>
            <person name="Jenkins J."/>
            <person name="Schmutz J."/>
            <person name="Zhebentyayeva T."/>
            <person name="Kuelheim C."/>
            <person name="Coggeshall M."/>
            <person name="Heim C."/>
            <person name="Lasky J.R."/>
            <person name="Leites L."/>
            <person name="Islam-Faridi N."/>
            <person name="Romero-Severson J."/>
            <person name="DeLeo V.L."/>
            <person name="Lucas S.M."/>
            <person name="Lazic D."/>
            <person name="Gailing O."/>
            <person name="Carlson J."/>
            <person name="Staton M."/>
        </authorList>
    </citation>
    <scope>NUCLEOTIDE SEQUENCE [LARGE SCALE GENOMIC DNA]</scope>
    <source>
        <strain evidence="5">Pseudo-F2</strain>
    </source>
</reference>
<sequence>MVSFRFHFCFLVLFVVFLTPPHTHGHICLPKQHVALFIFGDSIFDAGNNDYINTTTDNLANYGPYGETFFNYPTGRFSNGRLIPDFIAEFAKLPFITPLLYPGYHQYTDGSNFASGGAGALVETNKGLVIDLKTQLHYFEKLANQLRKNLGHEEAKKLLARAVYLISIGSNDYFALSTSNSSALQTYSPEEYVDIVIGNLTSVIKGIYKKGGRKVAMPNLAPLGCSPIIRALNKNNTGACIEGLSALAKLHNEALSKSLQELENQLDGFKYSITDKYTSLSETINNPSKYGFKESKIACCGTGPYRGTFSCGGKRSVKEYELCENVSEYVFFDSVHATEKANQQIAELMWSGTPNITGPYNLAALFEN</sequence>
<gene>
    <name evidence="5" type="ORF">RGQ29_021627</name>
</gene>
<dbReference type="PANTHER" id="PTHR45966">
    <property type="entry name" value="GDSL-LIKE LIPASE/ACYLHYDROLASE"/>
    <property type="match status" value="1"/>
</dbReference>
<dbReference type="GO" id="GO:0006629">
    <property type="term" value="P:lipid metabolic process"/>
    <property type="evidence" value="ECO:0007669"/>
    <property type="project" value="InterPro"/>
</dbReference>